<dbReference type="EMBL" id="NKXS01002357">
    <property type="protein sequence ID" value="PIN14044.1"/>
    <property type="molecule type" value="Genomic_DNA"/>
</dbReference>
<evidence type="ECO:0000256" key="3">
    <source>
        <dbReference type="ARBA" id="ARBA00023015"/>
    </source>
</evidence>
<comment type="function">
    <text evidence="7">Transcriptional regulator that specifically binds to GA-rich elements (GAGA-repeats) present in regulatory sequences of genes involved in developmental processes.</text>
</comment>
<dbReference type="GO" id="GO:0005634">
    <property type="term" value="C:nucleus"/>
    <property type="evidence" value="ECO:0007669"/>
    <property type="project" value="UniProtKB-SubCell"/>
</dbReference>
<dbReference type="SMART" id="SM01226">
    <property type="entry name" value="GAGA_bind"/>
    <property type="match status" value="1"/>
</dbReference>
<evidence type="ECO:0000313" key="9">
    <source>
        <dbReference type="EMBL" id="PIN14044.1"/>
    </source>
</evidence>
<protein>
    <recommendedName>
        <fullName evidence="7">GAGA-binding transcriptional activator</fullName>
    </recommendedName>
</protein>
<accession>A0A2G9H957</accession>
<evidence type="ECO:0000256" key="7">
    <source>
        <dbReference type="RuleBase" id="RU367160"/>
    </source>
</evidence>
<keyword evidence="6 7" id="KW-0539">Nucleus</keyword>
<dbReference type="PANTHER" id="PTHR31421:SF6">
    <property type="entry name" value="PROTEIN BASIC PENTACYSTEINE7"/>
    <property type="match status" value="1"/>
</dbReference>
<reference evidence="10" key="1">
    <citation type="journal article" date="2018" name="Gigascience">
        <title>Genome assembly of the Pink Ipe (Handroanthus impetiginosus, Bignoniaceae), a highly valued, ecologically keystone Neotropical timber forest tree.</title>
        <authorList>
            <person name="Silva-Junior O.B."/>
            <person name="Grattapaglia D."/>
            <person name="Novaes E."/>
            <person name="Collevatti R.G."/>
        </authorList>
    </citation>
    <scope>NUCLEOTIDE SEQUENCE [LARGE SCALE GENOMIC DNA]</scope>
    <source>
        <strain evidence="10">cv. UFG-1</strain>
    </source>
</reference>
<dbReference type="PANTHER" id="PTHR31421">
    <property type="entry name" value="PROTEIN BASIC PENTACYSTEINE3"/>
    <property type="match status" value="1"/>
</dbReference>
<feature type="region of interest" description="Disordered" evidence="8">
    <location>
        <begin position="44"/>
        <end position="68"/>
    </location>
</feature>
<name>A0A2G9H957_9LAMI</name>
<dbReference type="Pfam" id="PF06217">
    <property type="entry name" value="GAGA_bind"/>
    <property type="match status" value="1"/>
</dbReference>
<evidence type="ECO:0000256" key="1">
    <source>
        <dbReference type="ARBA" id="ARBA00004123"/>
    </source>
</evidence>
<comment type="similarity">
    <text evidence="2 7">Belongs to the BBR/BPC family.</text>
</comment>
<organism evidence="9 10">
    <name type="scientific">Handroanthus impetiginosus</name>
    <dbReference type="NCBI Taxonomy" id="429701"/>
    <lineage>
        <taxon>Eukaryota</taxon>
        <taxon>Viridiplantae</taxon>
        <taxon>Streptophyta</taxon>
        <taxon>Embryophyta</taxon>
        <taxon>Tracheophyta</taxon>
        <taxon>Spermatophyta</taxon>
        <taxon>Magnoliopsida</taxon>
        <taxon>eudicotyledons</taxon>
        <taxon>Gunneridae</taxon>
        <taxon>Pentapetalae</taxon>
        <taxon>asterids</taxon>
        <taxon>lamiids</taxon>
        <taxon>Lamiales</taxon>
        <taxon>Bignoniaceae</taxon>
        <taxon>Crescentiina</taxon>
        <taxon>Tabebuia alliance</taxon>
        <taxon>Handroanthus</taxon>
    </lineage>
</organism>
<dbReference type="GO" id="GO:0003700">
    <property type="term" value="F:DNA-binding transcription factor activity"/>
    <property type="evidence" value="ECO:0007669"/>
    <property type="project" value="UniProtKB-UniRule"/>
</dbReference>
<dbReference type="GO" id="GO:0043565">
    <property type="term" value="F:sequence-specific DNA binding"/>
    <property type="evidence" value="ECO:0007669"/>
    <property type="project" value="TreeGrafter"/>
</dbReference>
<dbReference type="InterPro" id="IPR010409">
    <property type="entry name" value="GAGA-bd_tscrpt_act"/>
</dbReference>
<evidence type="ECO:0000256" key="2">
    <source>
        <dbReference type="ARBA" id="ARBA00007911"/>
    </source>
</evidence>
<comment type="subcellular location">
    <subcellularLocation>
        <location evidence="1 7">Nucleus</location>
    </subcellularLocation>
</comment>
<evidence type="ECO:0000256" key="4">
    <source>
        <dbReference type="ARBA" id="ARBA00023125"/>
    </source>
</evidence>
<evidence type="ECO:0000256" key="6">
    <source>
        <dbReference type="ARBA" id="ARBA00023242"/>
    </source>
</evidence>
<dbReference type="STRING" id="429701.A0A2G9H957"/>
<evidence type="ECO:0000256" key="5">
    <source>
        <dbReference type="ARBA" id="ARBA00023163"/>
    </source>
</evidence>
<feature type="compositionally biased region" description="Basic and acidic residues" evidence="8">
    <location>
        <begin position="52"/>
        <end position="68"/>
    </location>
</feature>
<dbReference type="Proteomes" id="UP000231279">
    <property type="component" value="Unassembled WGS sequence"/>
</dbReference>
<evidence type="ECO:0000256" key="8">
    <source>
        <dbReference type="SAM" id="MobiDB-lite"/>
    </source>
</evidence>
<proteinExistence type="inferred from homology"/>
<keyword evidence="3 7" id="KW-0805">Transcription regulation</keyword>
<gene>
    <name evidence="9" type="ORF">CDL12_13330</name>
</gene>
<dbReference type="OrthoDB" id="1903765at2759"/>
<keyword evidence="4 7" id="KW-0238">DNA-binding</keyword>
<sequence>MTSDPGIAAVPIRTVAPKKPGKKWERKTNYSYKMQPFASHISKPKELKKKTCASEKAKPKSKPEVHEENRFDFSNVPSPFCSCTGVARRCYKSGAGGWQSSCCTNSLSEYPLPLNPLKPGKRISGRKMSRGPGLLYTLAIGVHDLSQPVDLKNHWAKHGTNMFVTIK</sequence>
<dbReference type="AlphaFoldDB" id="A0A2G9H957"/>
<comment type="caution">
    <text evidence="9">The sequence shown here is derived from an EMBL/GenBank/DDBJ whole genome shotgun (WGS) entry which is preliminary data.</text>
</comment>
<keyword evidence="10" id="KW-1185">Reference proteome</keyword>
<keyword evidence="5 7" id="KW-0804">Transcription</keyword>
<evidence type="ECO:0000313" key="10">
    <source>
        <dbReference type="Proteomes" id="UP000231279"/>
    </source>
</evidence>
<dbReference type="GO" id="GO:0009723">
    <property type="term" value="P:response to ethylene"/>
    <property type="evidence" value="ECO:0007669"/>
    <property type="project" value="TreeGrafter"/>
</dbReference>